<dbReference type="SUPFAM" id="SSF56235">
    <property type="entry name" value="N-terminal nucleophile aminohydrolases (Ntn hydrolases)"/>
    <property type="match status" value="1"/>
</dbReference>
<dbReference type="GO" id="GO:0004360">
    <property type="term" value="F:glutamine-fructose-6-phosphate transaminase (isomerizing) activity"/>
    <property type="evidence" value="ECO:0007669"/>
    <property type="project" value="UniProtKB-UniRule"/>
</dbReference>
<evidence type="ECO:0000256" key="7">
    <source>
        <dbReference type="ARBA" id="ARBA00022679"/>
    </source>
</evidence>
<dbReference type="NCBIfam" id="TIGR01135">
    <property type="entry name" value="glmS"/>
    <property type="match status" value="1"/>
</dbReference>
<dbReference type="GO" id="GO:0005737">
    <property type="term" value="C:cytoplasm"/>
    <property type="evidence" value="ECO:0007669"/>
    <property type="project" value="UniProtKB-SubCell"/>
</dbReference>
<dbReference type="PANTHER" id="PTHR10937:SF0">
    <property type="entry name" value="GLUTAMINE--FRUCTOSE-6-PHOSPHATE TRANSAMINASE (ISOMERIZING)"/>
    <property type="match status" value="1"/>
</dbReference>
<keyword evidence="8" id="KW-0677">Repeat</keyword>
<dbReference type="InterPro" id="IPR047084">
    <property type="entry name" value="GFAT_N"/>
</dbReference>
<dbReference type="RefSeq" id="WP_274324632.1">
    <property type="nucleotide sequence ID" value="NZ_CP118158.1"/>
</dbReference>
<keyword evidence="15" id="KW-1185">Reference proteome</keyword>
<dbReference type="InterPro" id="IPR029055">
    <property type="entry name" value="Ntn_hydrolases_N"/>
</dbReference>
<dbReference type="CDD" id="cd05008">
    <property type="entry name" value="SIS_GlmS_GlmD_1"/>
    <property type="match status" value="1"/>
</dbReference>
<dbReference type="InterPro" id="IPR035490">
    <property type="entry name" value="GlmS/FrlB_SIS"/>
</dbReference>
<dbReference type="FunFam" id="3.60.20.10:FF:000006">
    <property type="entry name" value="Glutamine--fructose-6-phosphate aminotransferase [isomerizing]"/>
    <property type="match status" value="1"/>
</dbReference>
<keyword evidence="9" id="KW-0315">Glutamine amidotransferase</keyword>
<proteinExistence type="inferred from homology"/>
<dbReference type="InterPro" id="IPR035466">
    <property type="entry name" value="GlmS/AgaS_SIS"/>
</dbReference>
<comment type="caution">
    <text evidence="14">The sequence shown here is derived from an EMBL/GenBank/DDBJ whole genome shotgun (WGS) entry which is preliminary data.</text>
</comment>
<keyword evidence="7 11" id="KW-0808">Transferase</keyword>
<dbReference type="InterPro" id="IPR005855">
    <property type="entry name" value="GFAT"/>
</dbReference>
<evidence type="ECO:0000256" key="3">
    <source>
        <dbReference type="ARBA" id="ARBA00012916"/>
    </source>
</evidence>
<evidence type="ECO:0000256" key="10">
    <source>
        <dbReference type="ARBA" id="ARBA00055466"/>
    </source>
</evidence>
<evidence type="ECO:0000256" key="8">
    <source>
        <dbReference type="ARBA" id="ARBA00022737"/>
    </source>
</evidence>
<evidence type="ECO:0000259" key="12">
    <source>
        <dbReference type="PROSITE" id="PS51278"/>
    </source>
</evidence>
<dbReference type="EC" id="2.6.1.16" evidence="3 11"/>
<feature type="active site" description="For Fru-6P isomerization activity" evidence="11">
    <location>
        <position position="608"/>
    </location>
</feature>
<dbReference type="SUPFAM" id="SSF53697">
    <property type="entry name" value="SIS domain"/>
    <property type="match status" value="1"/>
</dbReference>
<protein>
    <recommendedName>
        <fullName evidence="4 11">Glutamine--fructose-6-phosphate aminotransferase [isomerizing]</fullName>
        <ecNumber evidence="3 11">2.6.1.16</ecNumber>
    </recommendedName>
    <alternativeName>
        <fullName evidence="11">D-fructose-6-phosphate amidotransferase</fullName>
    </alternativeName>
    <alternativeName>
        <fullName evidence="11">GFAT</fullName>
    </alternativeName>
    <alternativeName>
        <fullName evidence="11">Glucosamine-6-phosphate synthase</fullName>
    </alternativeName>
    <alternativeName>
        <fullName evidence="11">Hexosephosphate aminotransferase</fullName>
    </alternativeName>
    <alternativeName>
        <fullName evidence="11">L-glutamine--D-fructose-6-phosphate amidotransferase</fullName>
    </alternativeName>
</protein>
<comment type="function">
    <text evidence="10 11">Catalyzes the first step in hexosamine metabolism, converting fructose-6P into glucosamine-6P using glutamine as a nitrogen source.</text>
</comment>
<dbReference type="InterPro" id="IPR001347">
    <property type="entry name" value="SIS_dom"/>
</dbReference>
<reference evidence="14 15" key="1">
    <citation type="journal article" date="2019" name="Int. J. Syst. Evol. Microbiol.">
        <title>The Global Catalogue of Microorganisms (GCM) 10K type strain sequencing project: providing services to taxonomists for standard genome sequencing and annotation.</title>
        <authorList>
            <consortium name="The Broad Institute Genomics Platform"/>
            <consortium name="The Broad Institute Genome Sequencing Center for Infectious Disease"/>
            <person name="Wu L."/>
            <person name="Ma J."/>
        </authorList>
    </citation>
    <scope>NUCLEOTIDE SEQUENCE [LARGE SCALE GENOMIC DNA]</scope>
    <source>
        <strain evidence="14 15">XZYJT29</strain>
    </source>
</reference>
<dbReference type="InterPro" id="IPR017932">
    <property type="entry name" value="GATase_2_dom"/>
</dbReference>
<sequence>MCGITATVGADDAVSRLLTGLENLEYRGYDSAGVAVANGSGVEVVKREGQVDELVDLLSTASIGGHVGLGHTRWSTHGPPTNANAHPHTDCRGELAVVHNGIVENHAELRERLQAAGHTFTSDTDTEVVPHLVEEYLATGAGVETAFRRAVADLSGSYAIALVHEDEDAVYATRQGSPLVFGVADGADSRSTSEGATYYLASDVPAFLEFTDDVVYLEDGDVVRAAPDGYEITDPEGSAVDRPVESVEWSSEDVEKGSFDHYMRKEIDEQPTAIAQAVRGRADDGRVAFESLSDGAFADVDRVQFVACGTSYHAALYGAQLLRDRGIPSRVFLASEYATTAPPAGDGTILVGVTQSGETADTLAALRRGRSEGLRTMAVTNVVGSTAARECDETVFIRAGPEIGVAATKTFSSQVVTLTLLAERIRRDVTGSHSEAAPELLDALSELPSAVGSTLADSSAESIAERYGDSDAYFFVGRGSAHPVALEGALKLKEISYEHAEGFPAGELKHGPLALVTPNTPVFAVATGAHTEKLLGSIEEVSARGAPVIAVAPRSEEAVAEAADDVLWVPESHPELVGLLANVQLQLLSYHTATLLDRPVDKPRNLAKSVTVE</sequence>
<dbReference type="Gene3D" id="3.60.20.10">
    <property type="entry name" value="Glutamine Phosphoribosylpyrophosphate, subunit 1, domain 1"/>
    <property type="match status" value="1"/>
</dbReference>
<evidence type="ECO:0000256" key="11">
    <source>
        <dbReference type="HAMAP-Rule" id="MF_00164"/>
    </source>
</evidence>
<feature type="domain" description="SIS" evidence="13">
    <location>
        <begin position="288"/>
        <end position="431"/>
    </location>
</feature>
<keyword evidence="6 11" id="KW-0032">Aminotransferase</keyword>
<name>A0ABD5Y142_9EURY</name>
<dbReference type="AlphaFoldDB" id="A0ABD5Y142"/>
<dbReference type="FunFam" id="3.40.50.10490:FF:000001">
    <property type="entry name" value="Glutamine--fructose-6-phosphate aminotransferase [isomerizing]"/>
    <property type="match status" value="1"/>
</dbReference>
<feature type="domain" description="Glutamine amidotransferase type-2" evidence="12">
    <location>
        <begin position="2"/>
        <end position="228"/>
    </location>
</feature>
<evidence type="ECO:0000313" key="14">
    <source>
        <dbReference type="EMBL" id="MFC7139030.1"/>
    </source>
</evidence>
<dbReference type="Proteomes" id="UP001596432">
    <property type="component" value="Unassembled WGS sequence"/>
</dbReference>
<dbReference type="HAMAP" id="MF_00164">
    <property type="entry name" value="GlmS"/>
    <property type="match status" value="1"/>
</dbReference>
<comment type="subcellular location">
    <subcellularLocation>
        <location evidence="2 11">Cytoplasm</location>
    </subcellularLocation>
</comment>
<dbReference type="PROSITE" id="PS51464">
    <property type="entry name" value="SIS"/>
    <property type="match status" value="2"/>
</dbReference>
<evidence type="ECO:0000256" key="1">
    <source>
        <dbReference type="ARBA" id="ARBA00001031"/>
    </source>
</evidence>
<dbReference type="EMBL" id="JBHTAS010000001">
    <property type="protein sequence ID" value="MFC7139030.1"/>
    <property type="molecule type" value="Genomic_DNA"/>
</dbReference>
<evidence type="ECO:0000256" key="9">
    <source>
        <dbReference type="ARBA" id="ARBA00022962"/>
    </source>
</evidence>
<dbReference type="Pfam" id="PF01380">
    <property type="entry name" value="SIS"/>
    <property type="match status" value="2"/>
</dbReference>
<comment type="catalytic activity">
    <reaction evidence="1 11">
        <text>D-fructose 6-phosphate + L-glutamine = D-glucosamine 6-phosphate + L-glutamate</text>
        <dbReference type="Rhea" id="RHEA:13237"/>
        <dbReference type="ChEBI" id="CHEBI:29985"/>
        <dbReference type="ChEBI" id="CHEBI:58359"/>
        <dbReference type="ChEBI" id="CHEBI:58725"/>
        <dbReference type="ChEBI" id="CHEBI:61527"/>
        <dbReference type="EC" id="2.6.1.16"/>
    </reaction>
</comment>
<dbReference type="GeneID" id="78819278"/>
<organism evidence="14 15">
    <name type="scientific">Halosimplex aquaticum</name>
    <dbReference type="NCBI Taxonomy" id="3026162"/>
    <lineage>
        <taxon>Archaea</taxon>
        <taxon>Methanobacteriati</taxon>
        <taxon>Methanobacteriota</taxon>
        <taxon>Stenosarchaea group</taxon>
        <taxon>Halobacteria</taxon>
        <taxon>Halobacteriales</taxon>
        <taxon>Haloarculaceae</taxon>
        <taxon>Halosimplex</taxon>
    </lineage>
</organism>
<dbReference type="PANTHER" id="PTHR10937">
    <property type="entry name" value="GLUCOSAMINE--FRUCTOSE-6-PHOSPHATE AMINOTRANSFERASE, ISOMERIZING"/>
    <property type="match status" value="1"/>
</dbReference>
<feature type="initiator methionine" description="Removed" evidence="11">
    <location>
        <position position="1"/>
    </location>
</feature>
<feature type="active site" description="Nucleophile; for GATase activity" evidence="11">
    <location>
        <position position="2"/>
    </location>
</feature>
<dbReference type="GO" id="GO:0005975">
    <property type="term" value="P:carbohydrate metabolic process"/>
    <property type="evidence" value="ECO:0007669"/>
    <property type="project" value="UniProtKB-UniRule"/>
</dbReference>
<dbReference type="PROSITE" id="PS51278">
    <property type="entry name" value="GATASE_TYPE_2"/>
    <property type="match status" value="1"/>
</dbReference>
<keyword evidence="5 11" id="KW-0963">Cytoplasm</keyword>
<evidence type="ECO:0000313" key="15">
    <source>
        <dbReference type="Proteomes" id="UP001596432"/>
    </source>
</evidence>
<feature type="domain" description="SIS" evidence="13">
    <location>
        <begin position="463"/>
        <end position="603"/>
    </location>
</feature>
<evidence type="ECO:0000259" key="13">
    <source>
        <dbReference type="PROSITE" id="PS51464"/>
    </source>
</evidence>
<gene>
    <name evidence="11 14" type="primary">glmS</name>
    <name evidence="14" type="ORF">ACFQMA_04155</name>
</gene>
<dbReference type="CDD" id="cd00714">
    <property type="entry name" value="GFAT"/>
    <property type="match status" value="1"/>
</dbReference>
<comment type="subunit">
    <text evidence="11">Homodimer.</text>
</comment>
<evidence type="ECO:0000256" key="5">
    <source>
        <dbReference type="ARBA" id="ARBA00022490"/>
    </source>
</evidence>
<dbReference type="Pfam" id="PF13522">
    <property type="entry name" value="GATase_6"/>
    <property type="match status" value="1"/>
</dbReference>
<accession>A0ABD5Y142</accession>
<dbReference type="Gene3D" id="3.40.50.10490">
    <property type="entry name" value="Glucose-6-phosphate isomerase like protein, domain 1"/>
    <property type="match status" value="2"/>
</dbReference>
<evidence type="ECO:0000256" key="6">
    <source>
        <dbReference type="ARBA" id="ARBA00022576"/>
    </source>
</evidence>
<dbReference type="NCBIfam" id="NF001484">
    <property type="entry name" value="PRK00331.1"/>
    <property type="match status" value="1"/>
</dbReference>
<dbReference type="InterPro" id="IPR046348">
    <property type="entry name" value="SIS_dom_sf"/>
</dbReference>
<dbReference type="CDD" id="cd05009">
    <property type="entry name" value="SIS_GlmS_GlmD_2"/>
    <property type="match status" value="1"/>
</dbReference>
<evidence type="ECO:0000256" key="4">
    <source>
        <dbReference type="ARBA" id="ARBA00016090"/>
    </source>
</evidence>
<evidence type="ECO:0000256" key="2">
    <source>
        <dbReference type="ARBA" id="ARBA00004496"/>
    </source>
</evidence>